<evidence type="ECO:0000256" key="1">
    <source>
        <dbReference type="SAM" id="Phobius"/>
    </source>
</evidence>
<protein>
    <submittedName>
        <fullName evidence="2">Phage holin</fullName>
    </submittedName>
</protein>
<dbReference type="Pfam" id="PF04531">
    <property type="entry name" value="Phage_holin_1"/>
    <property type="match status" value="1"/>
</dbReference>
<dbReference type="Proteomes" id="UP000474104">
    <property type="component" value="Unassembled WGS sequence"/>
</dbReference>
<organism evidence="2 3">
    <name type="scientific">Schaedlerella arabinosiphila</name>
    <dbReference type="NCBI Taxonomy" id="2044587"/>
    <lineage>
        <taxon>Bacteria</taxon>
        <taxon>Bacillati</taxon>
        <taxon>Bacillota</taxon>
        <taxon>Clostridia</taxon>
        <taxon>Lachnospirales</taxon>
        <taxon>Lachnospiraceae</taxon>
        <taxon>Schaedlerella</taxon>
    </lineage>
</organism>
<dbReference type="EMBL" id="VIRB01000085">
    <property type="protein sequence ID" value="NDO69848.1"/>
    <property type="molecule type" value="Genomic_DNA"/>
</dbReference>
<sequence length="83" mass="9022">MINWMVRIKNKAFWMSFIPAVLLLVQVVAATFGFTMDLGDLGNKLLAVVDAAFCVLAILGVVTDPTTAGMSDSQRALTYNEPK</sequence>
<keyword evidence="1" id="KW-0812">Transmembrane</keyword>
<evidence type="ECO:0000313" key="2">
    <source>
        <dbReference type="EMBL" id="NDO69848.1"/>
    </source>
</evidence>
<dbReference type="InterPro" id="IPR006485">
    <property type="entry name" value="Phage-like_holin"/>
</dbReference>
<keyword evidence="1" id="KW-1133">Transmembrane helix</keyword>
<dbReference type="AlphaFoldDB" id="A0A9X5H770"/>
<reference evidence="2 3" key="1">
    <citation type="submission" date="2019-07" db="EMBL/GenBank/DDBJ databases">
        <title>Draft genome sequences of 15 bacterial species constituting the stable defined intestinal microbiota of the GM15 gnotobiotic mouse model.</title>
        <authorList>
            <person name="Elie C."/>
            <person name="Mathieu A."/>
            <person name="Saliou A."/>
            <person name="Darnaud M."/>
            <person name="Leulier F."/>
            <person name="Tamellini A."/>
        </authorList>
    </citation>
    <scope>NUCLEOTIDE SEQUENCE [LARGE SCALE GENOMIC DNA]</scope>
    <source>
        <strain evidence="3">ASF 502</strain>
    </source>
</reference>
<evidence type="ECO:0000313" key="3">
    <source>
        <dbReference type="Proteomes" id="UP000474104"/>
    </source>
</evidence>
<name>A0A9X5H770_9FIRM</name>
<proteinExistence type="predicted"/>
<feature type="transmembrane region" description="Helical" evidence="1">
    <location>
        <begin position="45"/>
        <end position="63"/>
    </location>
</feature>
<dbReference type="OrthoDB" id="3176072at2"/>
<dbReference type="NCBIfam" id="TIGR01598">
    <property type="entry name" value="holin_phiLC3"/>
    <property type="match status" value="1"/>
</dbReference>
<gene>
    <name evidence="2" type="ORF">FMM80_14675</name>
</gene>
<keyword evidence="1" id="KW-0472">Membrane</keyword>
<comment type="caution">
    <text evidence="2">The sequence shown here is derived from an EMBL/GenBank/DDBJ whole genome shotgun (WGS) entry which is preliminary data.</text>
</comment>
<accession>A0A9X5H770</accession>